<evidence type="ECO:0000313" key="1">
    <source>
        <dbReference type="EMBL" id="RKR74762.1"/>
    </source>
</evidence>
<comment type="caution">
    <text evidence="1">The sequence shown here is derived from an EMBL/GenBank/DDBJ whole genome shotgun (WGS) entry which is preliminary data.</text>
</comment>
<protein>
    <submittedName>
        <fullName evidence="1">Uncharacterized protein</fullName>
    </submittedName>
</protein>
<reference evidence="1 2" key="1">
    <citation type="submission" date="2018-10" db="EMBL/GenBank/DDBJ databases">
        <title>Sequencing the genomes of 1000 actinobacteria strains.</title>
        <authorList>
            <person name="Klenk H.-P."/>
        </authorList>
    </citation>
    <scope>NUCLEOTIDE SEQUENCE [LARGE SCALE GENOMIC DNA]</scope>
    <source>
        <strain evidence="1 2">DSM 17894</strain>
    </source>
</reference>
<sequence length="147" mass="16633">MPEATKCGSHEWWIDGATPPPASWAYVVEELTHPDHVREWGIAVGAFVARYRRLYTLGPTFREMFQELLPDTGGLPGDFPDELEPDQRAEAASRFRMHVANVWRHEGMIGWRDGHAHTLRTGTQFRAQVAARKAAIRATVVRNIETA</sequence>
<accession>A0A495IFG3</accession>
<dbReference type="AlphaFoldDB" id="A0A495IFG3"/>
<proteinExistence type="predicted"/>
<evidence type="ECO:0000313" key="2">
    <source>
        <dbReference type="Proteomes" id="UP000280008"/>
    </source>
</evidence>
<keyword evidence="2" id="KW-1185">Reference proteome</keyword>
<dbReference type="OrthoDB" id="5069915at2"/>
<organism evidence="1 2">
    <name type="scientific">Frondihabitans australicus</name>
    <dbReference type="NCBI Taxonomy" id="386892"/>
    <lineage>
        <taxon>Bacteria</taxon>
        <taxon>Bacillati</taxon>
        <taxon>Actinomycetota</taxon>
        <taxon>Actinomycetes</taxon>
        <taxon>Micrococcales</taxon>
        <taxon>Microbacteriaceae</taxon>
        <taxon>Frondihabitans</taxon>
    </lineage>
</organism>
<dbReference type="EMBL" id="RBKS01000001">
    <property type="protein sequence ID" value="RKR74762.1"/>
    <property type="molecule type" value="Genomic_DNA"/>
</dbReference>
<dbReference type="Proteomes" id="UP000280008">
    <property type="component" value="Unassembled WGS sequence"/>
</dbReference>
<gene>
    <name evidence="1" type="ORF">C8E83_1891</name>
</gene>
<name>A0A495IFG3_9MICO</name>
<dbReference type="RefSeq" id="WP_121369634.1">
    <property type="nucleotide sequence ID" value="NZ_RBKS01000001.1"/>
</dbReference>